<sequence>MAMSRILFLFSLMVVLCSAKLPMFSWNTLPVFFHSGNESGLYSEESLKVIAKFPMVTIEKVQSELVPGVDDEDEMMRVMKMVKDVNPNAATYFYMNSFKDRPEMTRMSRELNQHPDWYLRDSNGTKVKNKQGYYAFDVSNPDVRQWWKETCLNALKATNGDGCFCDSSQRVNSTFNPPLSPEKEKAWGDGLLQLTKEVQDALGEDNLLIGKVTNQSYVKAVQIEYFYAGNASIVELMLGATVGQVTQAHVPVTEDCTGDLTNYMAAFLIGAGKYCYFGCGLWNTQNDDKSAFLWKPEYDKPLGTPNGPATYKNGVWRREFSRGTTVEFDTSTNTGTIKWGT</sequence>
<dbReference type="eggNOG" id="ENOG502S76N">
    <property type="taxonomic scope" value="Eukaryota"/>
</dbReference>
<feature type="chain" id="PRO_5010854469" evidence="1">
    <location>
        <begin position="20"/>
        <end position="341"/>
    </location>
</feature>
<dbReference type="Gene3D" id="3.20.20.70">
    <property type="entry name" value="Aldolase class I"/>
    <property type="match status" value="1"/>
</dbReference>
<proteinExistence type="predicted"/>
<dbReference type="InterPro" id="IPR013785">
    <property type="entry name" value="Aldolase_TIM"/>
</dbReference>
<name>A0A1X7SV76_AMPQE</name>
<dbReference type="OrthoDB" id="10537121at2759"/>
<keyword evidence="1" id="KW-0732">Signal</keyword>
<dbReference type="InterPro" id="IPR017853">
    <property type="entry name" value="GH"/>
</dbReference>
<dbReference type="SUPFAM" id="SSF51445">
    <property type="entry name" value="(Trans)glycosidases"/>
    <property type="match status" value="1"/>
</dbReference>
<accession>A0A1X7SV76</accession>
<protein>
    <submittedName>
        <fullName evidence="2">Uncharacterized protein</fullName>
    </submittedName>
</protein>
<dbReference type="AlphaFoldDB" id="A0A1X7SV76"/>
<dbReference type="InterPro" id="IPR029455">
    <property type="entry name" value="GHL15"/>
</dbReference>
<dbReference type="Pfam" id="PF14885">
    <property type="entry name" value="GHL15"/>
    <property type="match status" value="1"/>
</dbReference>
<reference evidence="2" key="1">
    <citation type="submission" date="2017-05" db="UniProtKB">
        <authorList>
            <consortium name="EnsemblMetazoa"/>
        </authorList>
    </citation>
    <scope>IDENTIFICATION</scope>
</reference>
<evidence type="ECO:0000256" key="1">
    <source>
        <dbReference type="SAM" id="SignalP"/>
    </source>
</evidence>
<organism evidence="2">
    <name type="scientific">Amphimedon queenslandica</name>
    <name type="common">Sponge</name>
    <dbReference type="NCBI Taxonomy" id="400682"/>
    <lineage>
        <taxon>Eukaryota</taxon>
        <taxon>Metazoa</taxon>
        <taxon>Porifera</taxon>
        <taxon>Demospongiae</taxon>
        <taxon>Heteroscleromorpha</taxon>
        <taxon>Haplosclerida</taxon>
        <taxon>Niphatidae</taxon>
        <taxon>Amphimedon</taxon>
    </lineage>
</organism>
<dbReference type="EnsemblMetazoa" id="Aqu2.1.06049_001">
    <property type="protein sequence ID" value="Aqu2.1.06049_001"/>
    <property type="gene ID" value="Aqu2.1.06049"/>
</dbReference>
<evidence type="ECO:0000313" key="2">
    <source>
        <dbReference type="EnsemblMetazoa" id="Aqu2.1.06049_001"/>
    </source>
</evidence>
<feature type="signal peptide" evidence="1">
    <location>
        <begin position="1"/>
        <end position="19"/>
    </location>
</feature>
<dbReference type="InParanoid" id="A0A1X7SV76"/>